<evidence type="ECO:0000313" key="3">
    <source>
        <dbReference type="Proteomes" id="UP001154078"/>
    </source>
</evidence>
<name>A0A9P0BFB0_BRAAE</name>
<gene>
    <name evidence="2" type="ORF">MELIAE_LOCUS12067</name>
</gene>
<reference evidence="2" key="1">
    <citation type="submission" date="2021-12" db="EMBL/GenBank/DDBJ databases">
        <authorList>
            <person name="King R."/>
        </authorList>
    </citation>
    <scope>NUCLEOTIDE SEQUENCE</scope>
</reference>
<feature type="compositionally biased region" description="Basic and acidic residues" evidence="1">
    <location>
        <begin position="122"/>
        <end position="139"/>
    </location>
</feature>
<dbReference type="EMBL" id="OV121139">
    <property type="protein sequence ID" value="CAH0563081.1"/>
    <property type="molecule type" value="Genomic_DNA"/>
</dbReference>
<keyword evidence="3" id="KW-1185">Reference proteome</keyword>
<sequence length="158" mass="18099">MLPKKNTGYDFNEIAMKAVSMQLSKLEAMGDAIAEKMSNINSSNNYTCKKSSPVVEDVSIDPIEIVEHLDAFENKLKDKDLMSFTHKNCEDFFKNVIRNSTRRSKSDLLRTSAIKKRSKKHAQNESKENETKETDKNNIAEEAFLDEDNEMEEQNNSI</sequence>
<dbReference type="Proteomes" id="UP001154078">
    <property type="component" value="Chromosome 8"/>
</dbReference>
<protein>
    <submittedName>
        <fullName evidence="2">Uncharacterized protein</fullName>
    </submittedName>
</protein>
<evidence type="ECO:0000256" key="1">
    <source>
        <dbReference type="SAM" id="MobiDB-lite"/>
    </source>
</evidence>
<feature type="compositionally biased region" description="Acidic residues" evidence="1">
    <location>
        <begin position="143"/>
        <end position="158"/>
    </location>
</feature>
<accession>A0A9P0BFB0</accession>
<feature type="region of interest" description="Disordered" evidence="1">
    <location>
        <begin position="114"/>
        <end position="158"/>
    </location>
</feature>
<organism evidence="2 3">
    <name type="scientific">Brassicogethes aeneus</name>
    <name type="common">Rape pollen beetle</name>
    <name type="synonym">Meligethes aeneus</name>
    <dbReference type="NCBI Taxonomy" id="1431903"/>
    <lineage>
        <taxon>Eukaryota</taxon>
        <taxon>Metazoa</taxon>
        <taxon>Ecdysozoa</taxon>
        <taxon>Arthropoda</taxon>
        <taxon>Hexapoda</taxon>
        <taxon>Insecta</taxon>
        <taxon>Pterygota</taxon>
        <taxon>Neoptera</taxon>
        <taxon>Endopterygota</taxon>
        <taxon>Coleoptera</taxon>
        <taxon>Polyphaga</taxon>
        <taxon>Cucujiformia</taxon>
        <taxon>Nitidulidae</taxon>
        <taxon>Meligethinae</taxon>
        <taxon>Brassicogethes</taxon>
    </lineage>
</organism>
<evidence type="ECO:0000313" key="2">
    <source>
        <dbReference type="EMBL" id="CAH0563081.1"/>
    </source>
</evidence>
<proteinExistence type="predicted"/>
<dbReference type="AlphaFoldDB" id="A0A9P0BFB0"/>